<dbReference type="Gene3D" id="3.50.50.60">
    <property type="entry name" value="FAD/NAD(P)-binding domain"/>
    <property type="match status" value="1"/>
</dbReference>
<reference evidence="2 3" key="1">
    <citation type="submission" date="2018-07" db="EMBL/GenBank/DDBJ databases">
        <title>Genomic Encyclopedia of Type Strains, Phase IV (KMG-IV): sequencing the most valuable type-strain genomes for metagenomic binning, comparative biology and taxonomic classification.</title>
        <authorList>
            <person name="Goeker M."/>
        </authorList>
    </citation>
    <scope>NUCLEOTIDE SEQUENCE [LARGE SCALE GENOMIC DNA]</scope>
    <source>
        <strain evidence="2 3">DSM 21634</strain>
    </source>
</reference>
<gene>
    <name evidence="2" type="ORF">DES41_105158</name>
</gene>
<feature type="domain" description="Amine oxidase" evidence="1">
    <location>
        <begin position="16"/>
        <end position="287"/>
    </location>
</feature>
<dbReference type="SUPFAM" id="SSF51905">
    <property type="entry name" value="FAD/NAD(P)-binding domain"/>
    <property type="match status" value="1"/>
</dbReference>
<dbReference type="InterPro" id="IPR050464">
    <property type="entry name" value="Zeta_carotene_desat/Oxidored"/>
</dbReference>
<dbReference type="FunFam" id="1.10.405.20:FF:000001">
    <property type="entry name" value="Amine oxidase"/>
    <property type="match status" value="1"/>
</dbReference>
<dbReference type="AlphaFoldDB" id="A0A368XUK1"/>
<keyword evidence="3" id="KW-1185">Reference proteome</keyword>
<evidence type="ECO:0000313" key="2">
    <source>
        <dbReference type="EMBL" id="RCW70217.1"/>
    </source>
</evidence>
<dbReference type="GO" id="GO:0016491">
    <property type="term" value="F:oxidoreductase activity"/>
    <property type="evidence" value="ECO:0007669"/>
    <property type="project" value="InterPro"/>
</dbReference>
<dbReference type="Proteomes" id="UP000252884">
    <property type="component" value="Unassembled WGS sequence"/>
</dbReference>
<protein>
    <recommendedName>
        <fullName evidence="1">Amine oxidase domain-containing protein</fullName>
    </recommendedName>
</protein>
<dbReference type="PANTHER" id="PTHR42923">
    <property type="entry name" value="PROTOPORPHYRINOGEN OXIDASE"/>
    <property type="match status" value="1"/>
</dbReference>
<dbReference type="EMBL" id="QPJK01000005">
    <property type="protein sequence ID" value="RCW70217.1"/>
    <property type="molecule type" value="Genomic_DNA"/>
</dbReference>
<dbReference type="Pfam" id="PF01593">
    <property type="entry name" value="Amino_oxidase"/>
    <property type="match status" value="1"/>
</dbReference>
<sequence>MAGTQPLRVAVVGSGIAGLSAAWLLGQRHEVHVFEADRRPGGHSHTVDAPGPGGTVPVDTGFIVYNEPAYPNLTALFAHLNVATQATDMSFGVSLDGGALEYAGTNLNGLFAQRSNLLRPRFWRMLRELMRFYREAPGHAAAAGLQPLDEYLDAHGYGSALREDHLYPMAAAIWSTPAAQVGRYPTAAFVRFCENHGLLRVSGRPRWRTVRGGSRSYVRALTQGFGERLHLDSAVLEVQRHAEGVRLRTREGWHPGRFDQVVLACHADQALRLLPDASSEERHLLGAFGYTRNLAVLHSDPALMPRRRAVWSAWNYLADRARPDALCVTYWMNRLQGIAKDRPLFVTLNPPRPPRPEHLVRTEVYAHPVFDAEALRAQARLWSLQGQRRSWFCGAYFGAGFHEDGLQAGLAVAEALGGVRRPWNVANESGRIVLSGAVAA</sequence>
<accession>A0A368XUK1</accession>
<organism evidence="2 3">
    <name type="scientific">Pseudorhodoferax soli</name>
    <dbReference type="NCBI Taxonomy" id="545864"/>
    <lineage>
        <taxon>Bacteria</taxon>
        <taxon>Pseudomonadati</taxon>
        <taxon>Pseudomonadota</taxon>
        <taxon>Betaproteobacteria</taxon>
        <taxon>Burkholderiales</taxon>
        <taxon>Comamonadaceae</taxon>
    </lineage>
</organism>
<dbReference type="Gene3D" id="3.30.70.1990">
    <property type="match status" value="1"/>
</dbReference>
<evidence type="ECO:0000313" key="3">
    <source>
        <dbReference type="Proteomes" id="UP000252884"/>
    </source>
</evidence>
<dbReference type="InterPro" id="IPR036188">
    <property type="entry name" value="FAD/NAD-bd_sf"/>
</dbReference>
<evidence type="ECO:0000259" key="1">
    <source>
        <dbReference type="Pfam" id="PF01593"/>
    </source>
</evidence>
<proteinExistence type="predicted"/>
<dbReference type="Gene3D" id="1.10.405.20">
    <property type="match status" value="1"/>
</dbReference>
<name>A0A368XUK1_9BURK</name>
<dbReference type="PANTHER" id="PTHR42923:SF17">
    <property type="entry name" value="AMINE OXIDASE DOMAIN-CONTAINING PROTEIN"/>
    <property type="match status" value="1"/>
</dbReference>
<comment type="caution">
    <text evidence="2">The sequence shown here is derived from an EMBL/GenBank/DDBJ whole genome shotgun (WGS) entry which is preliminary data.</text>
</comment>
<dbReference type="InterPro" id="IPR002937">
    <property type="entry name" value="Amino_oxidase"/>
</dbReference>